<gene>
    <name evidence="8" type="ORF">F6V30_05130</name>
</gene>
<protein>
    <submittedName>
        <fullName evidence="8">Formate dehydrogenase</fullName>
    </submittedName>
</protein>
<dbReference type="RefSeq" id="WP_151155556.1">
    <property type="nucleotide sequence ID" value="NZ_VZRA01000001.1"/>
</dbReference>
<evidence type="ECO:0000313" key="9">
    <source>
        <dbReference type="Proteomes" id="UP000798046"/>
    </source>
</evidence>
<evidence type="ECO:0000313" key="8">
    <source>
        <dbReference type="EMBL" id="KAB0671962.1"/>
    </source>
</evidence>
<dbReference type="InterPro" id="IPR005614">
    <property type="entry name" value="NrfD-like"/>
</dbReference>
<accession>A0ABQ6TSK8</accession>
<evidence type="ECO:0000256" key="7">
    <source>
        <dbReference type="SAM" id="Phobius"/>
    </source>
</evidence>
<feature type="transmembrane region" description="Helical" evidence="7">
    <location>
        <begin position="207"/>
        <end position="230"/>
    </location>
</feature>
<dbReference type="InterPro" id="IPR051817">
    <property type="entry name" value="FDH_cytochrome_b556_subunit"/>
</dbReference>
<evidence type="ECO:0000256" key="4">
    <source>
        <dbReference type="ARBA" id="ARBA00022692"/>
    </source>
</evidence>
<feature type="transmembrane region" description="Helical" evidence="7">
    <location>
        <begin position="129"/>
        <end position="149"/>
    </location>
</feature>
<evidence type="ECO:0000256" key="3">
    <source>
        <dbReference type="ARBA" id="ARBA00022475"/>
    </source>
</evidence>
<comment type="similarity">
    <text evidence="2">Belongs to the NrfD family.</text>
</comment>
<keyword evidence="6 7" id="KW-0472">Membrane</keyword>
<dbReference type="PANTHER" id="PTHR30074">
    <property type="entry name" value="FORMATE DEHYDROGENASE, NITRATE-INDUCIBLE, CYTOCHROME B556 FDN SUBUNIT"/>
    <property type="match status" value="1"/>
</dbReference>
<comment type="subcellular location">
    <subcellularLocation>
        <location evidence="1">Cell membrane</location>
        <topology evidence="1">Multi-pass membrane protein</topology>
    </subcellularLocation>
</comment>
<evidence type="ECO:0000256" key="1">
    <source>
        <dbReference type="ARBA" id="ARBA00004651"/>
    </source>
</evidence>
<dbReference type="Proteomes" id="UP000798046">
    <property type="component" value="Unassembled WGS sequence"/>
</dbReference>
<sequence length="403" mass="45179">MTAAKLVINEIKGYHRFIQLMIVLTGVGALAALARFIFGLGVTTNLNDTYPWGLWISFDVVTSVPLAAGAFTIGVVAHVFHIKKLEPLVRPAIITGFLGYSLVCIGLLLDLGQPQRGINVLLYWNVHSPMFEVSMCIMAYTTVLTLEFLHPVAERFGWHLPLRLLRTLEIPFAILAAMISTLHQSTLGTFFLIAVDKLHNLWYNPLLPLQFWLSSIFTGLSIVIFEASLVHKYMGQPDESDLLATLTKIIPWVMGIYIAVKAYALAFLSHGPLFDRPVLLALFLVEMVVGVFVPFCMYLSNRIRTDKKMQLRAASFVLFGLVLNRFNVSMFGMEQPGQQIYVPSVIESLVTMGIISAHILFFVLIAKYFPIFEHHPEATDYTIPDHFRKLEKGPEGLKAAHEA</sequence>
<proteinExistence type="inferred from homology"/>
<feature type="transmembrane region" description="Helical" evidence="7">
    <location>
        <begin position="311"/>
        <end position="328"/>
    </location>
</feature>
<name>A0ABQ6TSK8_9BACT</name>
<feature type="transmembrane region" description="Helical" evidence="7">
    <location>
        <begin position="20"/>
        <end position="42"/>
    </location>
</feature>
<comment type="caution">
    <text evidence="8">The sequence shown here is derived from an EMBL/GenBank/DDBJ whole genome shotgun (WGS) entry which is preliminary data.</text>
</comment>
<feature type="transmembrane region" description="Helical" evidence="7">
    <location>
        <begin position="278"/>
        <end position="299"/>
    </location>
</feature>
<reference evidence="8 9" key="1">
    <citation type="journal article" date="2020" name="Microorganisms">
        <title>Description of Three Novel Members in the Family Geobacteraceae, Oryzomonas japonicum gen. nov., sp. nov., Oryzomonas sagensis sp. nov., and Oryzomonas ruber sp. nov.</title>
        <authorList>
            <person name="Xu Z."/>
            <person name="Masuda Y."/>
            <person name="Hayakawa C."/>
            <person name="Ushijima N."/>
            <person name="Kawano K."/>
            <person name="Shiratori Y."/>
            <person name="Senoo K."/>
            <person name="Itoh H."/>
        </authorList>
    </citation>
    <scope>NUCLEOTIDE SEQUENCE [LARGE SCALE GENOMIC DNA]</scope>
    <source>
        <strain evidence="8 9">Red100</strain>
    </source>
</reference>
<keyword evidence="4 7" id="KW-0812">Transmembrane</keyword>
<feature type="transmembrane region" description="Helical" evidence="7">
    <location>
        <begin position="92"/>
        <end position="109"/>
    </location>
</feature>
<evidence type="ECO:0000256" key="5">
    <source>
        <dbReference type="ARBA" id="ARBA00022989"/>
    </source>
</evidence>
<evidence type="ECO:0000256" key="2">
    <source>
        <dbReference type="ARBA" id="ARBA00008929"/>
    </source>
</evidence>
<keyword evidence="5 7" id="KW-1133">Transmembrane helix</keyword>
<keyword evidence="9" id="KW-1185">Reference proteome</keyword>
<dbReference type="PANTHER" id="PTHR30074:SF4">
    <property type="entry name" value="NI_FE-HYDROGENASE 2 B-TYPE CYTOCHROME SUBUNIT-RELATED"/>
    <property type="match status" value="1"/>
</dbReference>
<feature type="transmembrane region" description="Helical" evidence="7">
    <location>
        <begin position="242"/>
        <end position="266"/>
    </location>
</feature>
<dbReference type="EMBL" id="VZRA01000001">
    <property type="protein sequence ID" value="KAB0671962.1"/>
    <property type="molecule type" value="Genomic_DNA"/>
</dbReference>
<feature type="transmembrane region" description="Helical" evidence="7">
    <location>
        <begin position="340"/>
        <end position="365"/>
    </location>
</feature>
<keyword evidence="3" id="KW-1003">Cell membrane</keyword>
<organism evidence="8 9">
    <name type="scientific">Oryzomonas sagensis</name>
    <dbReference type="NCBI Taxonomy" id="2603857"/>
    <lineage>
        <taxon>Bacteria</taxon>
        <taxon>Pseudomonadati</taxon>
        <taxon>Thermodesulfobacteriota</taxon>
        <taxon>Desulfuromonadia</taxon>
        <taxon>Geobacterales</taxon>
        <taxon>Geobacteraceae</taxon>
        <taxon>Oryzomonas</taxon>
    </lineage>
</organism>
<feature type="transmembrane region" description="Helical" evidence="7">
    <location>
        <begin position="54"/>
        <end position="80"/>
    </location>
</feature>
<evidence type="ECO:0000256" key="6">
    <source>
        <dbReference type="ARBA" id="ARBA00023136"/>
    </source>
</evidence>
<feature type="transmembrane region" description="Helical" evidence="7">
    <location>
        <begin position="170"/>
        <end position="195"/>
    </location>
</feature>
<dbReference type="Pfam" id="PF03916">
    <property type="entry name" value="NrfD"/>
    <property type="match status" value="1"/>
</dbReference>